<dbReference type="Proteomes" id="UP001150001">
    <property type="component" value="Unassembled WGS sequence"/>
</dbReference>
<dbReference type="InterPro" id="IPR008861">
    <property type="entry name" value="GpX-like"/>
</dbReference>
<organism evidence="1 2">
    <name type="scientific">Vibrio europaeus</name>
    <dbReference type="NCBI Taxonomy" id="300876"/>
    <lineage>
        <taxon>Bacteria</taxon>
        <taxon>Pseudomonadati</taxon>
        <taxon>Pseudomonadota</taxon>
        <taxon>Gammaproteobacteria</taxon>
        <taxon>Vibrionales</taxon>
        <taxon>Vibrionaceae</taxon>
        <taxon>Vibrio</taxon>
        <taxon>Vibrio oreintalis group</taxon>
    </lineage>
</organism>
<comment type="caution">
    <text evidence="1">The sequence shown here is derived from an EMBL/GenBank/DDBJ whole genome shotgun (WGS) entry which is preliminary data.</text>
</comment>
<evidence type="ECO:0000313" key="1">
    <source>
        <dbReference type="EMBL" id="MDC5738621.1"/>
    </source>
</evidence>
<protein>
    <submittedName>
        <fullName evidence="1">Tail protein X</fullName>
    </submittedName>
</protein>
<keyword evidence="2" id="KW-1185">Reference proteome</keyword>
<proteinExistence type="predicted"/>
<reference evidence="1" key="1">
    <citation type="submission" date="2022-11" db="EMBL/GenBank/DDBJ databases">
        <title>Role of the vibriolysin VemA secreted by the emergent pathogen Vibrio europaeus in the colonization of Manila clam mucus.</title>
        <authorList>
            <person name="Martinez C."/>
            <person name="Rodriguez S."/>
            <person name="Vences A."/>
            <person name="Barja J.L."/>
            <person name="Toranzo A.E."/>
            <person name="Dubert J."/>
        </authorList>
    </citation>
    <scope>NUCLEOTIDE SEQUENCE</scope>
    <source>
        <strain evidence="1">3454</strain>
    </source>
</reference>
<gene>
    <name evidence="1" type="ORF">OPW20_01020</name>
</gene>
<name>A0ABT5GMZ1_9VIBR</name>
<evidence type="ECO:0000313" key="2">
    <source>
        <dbReference type="Proteomes" id="UP001150001"/>
    </source>
</evidence>
<dbReference type="RefSeq" id="WP_272236604.1">
    <property type="nucleotide sequence ID" value="NZ_JAPFIQ010000013.1"/>
</dbReference>
<dbReference type="Pfam" id="PF05489">
    <property type="entry name" value="Phage_tail_X"/>
    <property type="match status" value="1"/>
</dbReference>
<sequence>MSKLVRSIDGDTVSDITWRELSLDDDETEDKVYDLNPHLHDLIGVEATLPAGVEILLPDIVVKKPAKAVNIWD</sequence>
<accession>A0ABT5GMZ1</accession>
<dbReference type="EMBL" id="JAPFIT010000005">
    <property type="protein sequence ID" value="MDC5738621.1"/>
    <property type="molecule type" value="Genomic_DNA"/>
</dbReference>